<dbReference type="PANTHER" id="PTHR23150:SF19">
    <property type="entry name" value="FORMYLGLYCINE-GENERATING ENZYME"/>
    <property type="match status" value="1"/>
</dbReference>
<dbReference type="Gene3D" id="3.90.1580.10">
    <property type="entry name" value="paralog of FGE (formylglycine-generating enzyme)"/>
    <property type="match status" value="1"/>
</dbReference>
<dbReference type="InterPro" id="IPR016187">
    <property type="entry name" value="CTDL_fold"/>
</dbReference>
<dbReference type="EMBL" id="CP130319">
    <property type="protein sequence ID" value="WNR46981.1"/>
    <property type="molecule type" value="Genomic_DNA"/>
</dbReference>
<dbReference type="RefSeq" id="WP_314805474.1">
    <property type="nucleotide sequence ID" value="NZ_CP130319.1"/>
</dbReference>
<dbReference type="Pfam" id="PF03781">
    <property type="entry name" value="FGE-sulfatase"/>
    <property type="match status" value="1"/>
</dbReference>
<dbReference type="InterPro" id="IPR005532">
    <property type="entry name" value="SUMF_dom"/>
</dbReference>
<evidence type="ECO:0000313" key="2">
    <source>
        <dbReference type="EMBL" id="WNR46981.1"/>
    </source>
</evidence>
<keyword evidence="3" id="KW-1185">Reference proteome</keyword>
<sequence>MEWQLAAGGERKLKWPWGSAFQSEFCHAAGHDTTAVDTYPASASPYGCFDMSGNAWEWVNDVVDDAQHRFTFLRGGSYYKAQHTWHAEGGPHPTDFHLKFQLLNEGLNRCETVGFRCMKEAHDATNR</sequence>
<dbReference type="SUPFAM" id="SSF56436">
    <property type="entry name" value="C-type lectin-like"/>
    <property type="match status" value="1"/>
</dbReference>
<name>A0AA96LTE6_9BACL</name>
<reference evidence="2" key="1">
    <citation type="submission" date="2022-02" db="EMBL/GenBank/DDBJ databases">
        <title>Paenibacillus sp. MBLB1832 Whole Genome Shotgun Sequencing.</title>
        <authorList>
            <person name="Hwang C.Y."/>
            <person name="Cho E.-S."/>
            <person name="Seo M.-J."/>
        </authorList>
    </citation>
    <scope>NUCLEOTIDE SEQUENCE</scope>
    <source>
        <strain evidence="2">MBLB1832</strain>
    </source>
</reference>
<dbReference type="Proteomes" id="UP001304650">
    <property type="component" value="Chromosome"/>
</dbReference>
<proteinExistence type="predicted"/>
<dbReference type="InterPro" id="IPR051043">
    <property type="entry name" value="Sulfatase_Mod_Factor_Kinase"/>
</dbReference>
<protein>
    <submittedName>
        <fullName evidence="2">SUMF1/EgtB/PvdO family nonheme iron enzyme</fullName>
    </submittedName>
</protein>
<organism evidence="2 3">
    <name type="scientific">Paenibacillus roseopurpureus</name>
    <dbReference type="NCBI Taxonomy" id="2918901"/>
    <lineage>
        <taxon>Bacteria</taxon>
        <taxon>Bacillati</taxon>
        <taxon>Bacillota</taxon>
        <taxon>Bacilli</taxon>
        <taxon>Bacillales</taxon>
        <taxon>Paenibacillaceae</taxon>
        <taxon>Paenibacillus</taxon>
    </lineage>
</organism>
<evidence type="ECO:0000259" key="1">
    <source>
        <dbReference type="Pfam" id="PF03781"/>
    </source>
</evidence>
<feature type="domain" description="Sulfatase-modifying factor enzyme-like" evidence="1">
    <location>
        <begin position="2"/>
        <end position="118"/>
    </location>
</feature>
<dbReference type="InterPro" id="IPR042095">
    <property type="entry name" value="SUMF_sf"/>
</dbReference>
<dbReference type="PANTHER" id="PTHR23150">
    <property type="entry name" value="SULFATASE MODIFYING FACTOR 1, 2"/>
    <property type="match status" value="1"/>
</dbReference>
<dbReference type="KEGG" id="proo:MJB10_04585"/>
<evidence type="ECO:0000313" key="3">
    <source>
        <dbReference type="Proteomes" id="UP001304650"/>
    </source>
</evidence>
<dbReference type="AlphaFoldDB" id="A0AA96LTE6"/>
<accession>A0AA96LTE6</accession>
<gene>
    <name evidence="2" type="ORF">MJB10_04585</name>
</gene>
<dbReference type="GO" id="GO:0120147">
    <property type="term" value="F:formylglycine-generating oxidase activity"/>
    <property type="evidence" value="ECO:0007669"/>
    <property type="project" value="TreeGrafter"/>
</dbReference>